<keyword evidence="4" id="KW-0560">Oxidoreductase</keyword>
<dbReference type="HOGENOM" id="CLU_105974_1_0_1"/>
<dbReference type="PANTHER" id="PTHR35042">
    <property type="entry name" value="ANTHRONE OXYGENASE ENCC"/>
    <property type="match status" value="1"/>
</dbReference>
<evidence type="ECO:0000313" key="8">
    <source>
        <dbReference type="EMBL" id="EAW10392.1"/>
    </source>
</evidence>
<evidence type="ECO:0000256" key="5">
    <source>
        <dbReference type="ARBA" id="ARBA00023136"/>
    </source>
</evidence>
<dbReference type="OMA" id="AFMMGTN"/>
<comment type="similarity">
    <text evidence="6">Belongs to the anthrone oxygenase family.</text>
</comment>
<dbReference type="eggNOG" id="ENOG502SBMN">
    <property type="taxonomic scope" value="Eukaryota"/>
</dbReference>
<gene>
    <name evidence="8" type="ORF">ACLA_048640</name>
</gene>
<dbReference type="EMBL" id="DS027054">
    <property type="protein sequence ID" value="EAW10392.1"/>
    <property type="molecule type" value="Genomic_DNA"/>
</dbReference>
<keyword evidence="4" id="KW-0503">Monooxygenase</keyword>
<sequence>MSAFPPAFRAAQVVGLTGAAWLSGNIFVYSIGFTPSILQALHENNIPPATAAKLWQNAYARGKAQNPPLAAATAAAFLYLAWSVREGTALSLLAPQGSTVLYSAAAVLTVGIVPYTLAFMMGTNHELEAKAESKVGAELPAREVEPLLNRWEALNVIRGVFPLVAGVLGLVAALP</sequence>
<dbReference type="AlphaFoldDB" id="A1CHN7"/>
<dbReference type="OrthoDB" id="5954308at2759"/>
<dbReference type="KEGG" id="act:ACLA_048640"/>
<protein>
    <recommendedName>
        <fullName evidence="10">DUF1772 domain protein</fullName>
    </recommendedName>
</protein>
<evidence type="ECO:0008006" key="10">
    <source>
        <dbReference type="Google" id="ProtNLM"/>
    </source>
</evidence>
<reference evidence="8 9" key="1">
    <citation type="journal article" date="2008" name="PLoS Genet.">
        <title>Genomic islands in the pathogenic filamentous fungus Aspergillus fumigatus.</title>
        <authorList>
            <person name="Fedorova N.D."/>
            <person name="Khaldi N."/>
            <person name="Joardar V.S."/>
            <person name="Maiti R."/>
            <person name="Amedeo P."/>
            <person name="Anderson M.J."/>
            <person name="Crabtree J."/>
            <person name="Silva J.C."/>
            <person name="Badger J.H."/>
            <person name="Albarraq A."/>
            <person name="Angiuoli S."/>
            <person name="Bussey H."/>
            <person name="Bowyer P."/>
            <person name="Cotty P.J."/>
            <person name="Dyer P.S."/>
            <person name="Egan A."/>
            <person name="Galens K."/>
            <person name="Fraser-Liggett C.M."/>
            <person name="Haas B.J."/>
            <person name="Inman J.M."/>
            <person name="Kent R."/>
            <person name="Lemieux S."/>
            <person name="Malavazi I."/>
            <person name="Orvis J."/>
            <person name="Roemer T."/>
            <person name="Ronning C.M."/>
            <person name="Sundaram J.P."/>
            <person name="Sutton G."/>
            <person name="Turner G."/>
            <person name="Venter J.C."/>
            <person name="White O.R."/>
            <person name="Whitty B.R."/>
            <person name="Youngman P."/>
            <person name="Wolfe K.H."/>
            <person name="Goldman G.H."/>
            <person name="Wortman J.R."/>
            <person name="Jiang B."/>
            <person name="Denning D.W."/>
            <person name="Nierman W.C."/>
        </authorList>
    </citation>
    <scope>NUCLEOTIDE SEQUENCE [LARGE SCALE GENOMIC DNA]</scope>
    <source>
        <strain evidence="9">ATCC 1007 / CBS 513.65 / DSM 816 / NCTC 3887 / NRRL 1</strain>
    </source>
</reference>
<dbReference type="InterPro" id="IPR013901">
    <property type="entry name" value="Anthrone_oxy"/>
</dbReference>
<dbReference type="GO" id="GO:0004497">
    <property type="term" value="F:monooxygenase activity"/>
    <property type="evidence" value="ECO:0007669"/>
    <property type="project" value="UniProtKB-KW"/>
</dbReference>
<keyword evidence="5 7" id="KW-0472">Membrane</keyword>
<feature type="transmembrane region" description="Helical" evidence="7">
    <location>
        <begin position="100"/>
        <end position="121"/>
    </location>
</feature>
<feature type="transmembrane region" description="Helical" evidence="7">
    <location>
        <begin position="156"/>
        <end position="174"/>
    </location>
</feature>
<keyword evidence="3 7" id="KW-1133">Transmembrane helix</keyword>
<proteinExistence type="inferred from homology"/>
<name>A1CHN7_ASPCL</name>
<dbReference type="PANTHER" id="PTHR35042:SF1">
    <property type="entry name" value="DUF1772-DOMAIN-CONTAINING PROTEIN"/>
    <property type="match status" value="1"/>
</dbReference>
<dbReference type="VEuPathDB" id="FungiDB:ACLA_048640"/>
<evidence type="ECO:0000256" key="7">
    <source>
        <dbReference type="SAM" id="Phobius"/>
    </source>
</evidence>
<accession>A1CHN7</accession>
<dbReference type="Proteomes" id="UP000006701">
    <property type="component" value="Unassembled WGS sequence"/>
</dbReference>
<evidence type="ECO:0000256" key="2">
    <source>
        <dbReference type="ARBA" id="ARBA00022692"/>
    </source>
</evidence>
<dbReference type="RefSeq" id="XP_001271818.1">
    <property type="nucleotide sequence ID" value="XM_001271817.1"/>
</dbReference>
<organism evidence="8 9">
    <name type="scientific">Aspergillus clavatus (strain ATCC 1007 / CBS 513.65 / DSM 816 / NCTC 3887 / NRRL 1 / QM 1276 / 107)</name>
    <dbReference type="NCBI Taxonomy" id="344612"/>
    <lineage>
        <taxon>Eukaryota</taxon>
        <taxon>Fungi</taxon>
        <taxon>Dikarya</taxon>
        <taxon>Ascomycota</taxon>
        <taxon>Pezizomycotina</taxon>
        <taxon>Eurotiomycetes</taxon>
        <taxon>Eurotiomycetidae</taxon>
        <taxon>Eurotiales</taxon>
        <taxon>Aspergillaceae</taxon>
        <taxon>Aspergillus</taxon>
        <taxon>Aspergillus subgen. Fumigati</taxon>
    </lineage>
</organism>
<evidence type="ECO:0000256" key="6">
    <source>
        <dbReference type="ARBA" id="ARBA00034313"/>
    </source>
</evidence>
<evidence type="ECO:0000256" key="1">
    <source>
        <dbReference type="ARBA" id="ARBA00004141"/>
    </source>
</evidence>
<dbReference type="GeneID" id="4704240"/>
<keyword evidence="2 7" id="KW-0812">Transmembrane</keyword>
<evidence type="ECO:0000313" key="9">
    <source>
        <dbReference type="Proteomes" id="UP000006701"/>
    </source>
</evidence>
<evidence type="ECO:0000256" key="4">
    <source>
        <dbReference type="ARBA" id="ARBA00023033"/>
    </source>
</evidence>
<evidence type="ECO:0000256" key="3">
    <source>
        <dbReference type="ARBA" id="ARBA00022989"/>
    </source>
</evidence>
<dbReference type="Pfam" id="PF08592">
    <property type="entry name" value="Anthrone_oxy"/>
    <property type="match status" value="1"/>
</dbReference>
<keyword evidence="9" id="KW-1185">Reference proteome</keyword>
<dbReference type="GO" id="GO:0016020">
    <property type="term" value="C:membrane"/>
    <property type="evidence" value="ECO:0007669"/>
    <property type="project" value="UniProtKB-SubCell"/>
</dbReference>
<comment type="subcellular location">
    <subcellularLocation>
        <location evidence="1">Membrane</location>
        <topology evidence="1">Multi-pass membrane protein</topology>
    </subcellularLocation>
</comment>